<dbReference type="AlphaFoldDB" id="A0A1I4KVF0"/>
<evidence type="ECO:0000256" key="1">
    <source>
        <dbReference type="SAM" id="MobiDB-lite"/>
    </source>
</evidence>
<dbReference type="GO" id="GO:0003677">
    <property type="term" value="F:DNA binding"/>
    <property type="evidence" value="ECO:0007669"/>
    <property type="project" value="InterPro"/>
</dbReference>
<evidence type="ECO:0000259" key="2">
    <source>
        <dbReference type="Pfam" id="PF09722"/>
    </source>
</evidence>
<dbReference type="InterPro" id="IPR011979">
    <property type="entry name" value="Antitox_Xre"/>
</dbReference>
<organism evidence="4 5">
    <name type="scientific">Rugamonas rubra</name>
    <dbReference type="NCBI Taxonomy" id="758825"/>
    <lineage>
        <taxon>Bacteria</taxon>
        <taxon>Pseudomonadati</taxon>
        <taxon>Pseudomonadota</taxon>
        <taxon>Betaproteobacteria</taxon>
        <taxon>Burkholderiales</taxon>
        <taxon>Oxalobacteraceae</taxon>
        <taxon>Telluria group</taxon>
        <taxon>Rugamonas</taxon>
    </lineage>
</organism>
<sequence length="161" mass="17746">MFVPKQSKIVGRAAARRRPRPPEPSQSSFVALVHMRQREVAQVIELIRRGLPAAFLKEAGDYFKLPTAKIRVVARVAETTAFTLARKAANLDAAVSERIWRMADVANMACEVFEDEELAKRWLVMPSRIFSDAAPIDYLDTEPGAAAVRQVLNAIATGGAL</sequence>
<dbReference type="STRING" id="758825.SAMN02982985_01663"/>
<keyword evidence="5" id="KW-1185">Reference proteome</keyword>
<gene>
    <name evidence="4" type="ORF">SAMN02982985_01663</name>
</gene>
<dbReference type="Pfam" id="PF09722">
    <property type="entry name" value="Xre_MbcA_ParS_C"/>
    <property type="match status" value="1"/>
</dbReference>
<feature type="domain" description="Antitoxin Xre-like helix-turn-helix" evidence="3">
    <location>
        <begin position="43"/>
        <end position="103"/>
    </location>
</feature>
<dbReference type="Proteomes" id="UP000199470">
    <property type="component" value="Unassembled WGS sequence"/>
</dbReference>
<dbReference type="Pfam" id="PF20432">
    <property type="entry name" value="Xre-like-HTH"/>
    <property type="match status" value="1"/>
</dbReference>
<feature type="domain" description="Antitoxin Xre/MbcA/ParS-like toxin-binding" evidence="2">
    <location>
        <begin position="111"/>
        <end position="158"/>
    </location>
</feature>
<reference evidence="4 5" key="1">
    <citation type="submission" date="2016-10" db="EMBL/GenBank/DDBJ databases">
        <authorList>
            <person name="de Groot N.N."/>
        </authorList>
    </citation>
    <scope>NUCLEOTIDE SEQUENCE [LARGE SCALE GENOMIC DNA]</scope>
    <source>
        <strain evidence="4 5">ATCC 43154</strain>
    </source>
</reference>
<evidence type="ECO:0000313" key="5">
    <source>
        <dbReference type="Proteomes" id="UP000199470"/>
    </source>
</evidence>
<protein>
    <submittedName>
        <fullName evidence="4">Putative toxin-antitoxin system antitoxin component, TIGR02293 family</fullName>
    </submittedName>
</protein>
<dbReference type="InterPro" id="IPR046847">
    <property type="entry name" value="Xre-like_HTH"/>
</dbReference>
<feature type="region of interest" description="Disordered" evidence="1">
    <location>
        <begin position="1"/>
        <end position="27"/>
    </location>
</feature>
<dbReference type="OrthoDB" id="428683at2"/>
<evidence type="ECO:0000259" key="3">
    <source>
        <dbReference type="Pfam" id="PF20432"/>
    </source>
</evidence>
<name>A0A1I4KVF0_9BURK</name>
<proteinExistence type="predicted"/>
<evidence type="ECO:0000313" key="4">
    <source>
        <dbReference type="EMBL" id="SFL82772.1"/>
    </source>
</evidence>
<dbReference type="NCBIfam" id="TIGR02293">
    <property type="entry name" value="TAS_TIGR02293"/>
    <property type="match status" value="1"/>
</dbReference>
<dbReference type="InterPro" id="IPR024467">
    <property type="entry name" value="Xre/MbcA/ParS-like_toxin-bd"/>
</dbReference>
<dbReference type="RefSeq" id="WP_139236350.1">
    <property type="nucleotide sequence ID" value="NZ_FOTW01000008.1"/>
</dbReference>
<dbReference type="EMBL" id="FOTW01000008">
    <property type="protein sequence ID" value="SFL82772.1"/>
    <property type="molecule type" value="Genomic_DNA"/>
</dbReference>
<accession>A0A1I4KVF0</accession>